<keyword evidence="5" id="KW-0378">Hydrolase</keyword>
<dbReference type="GO" id="GO:0008061">
    <property type="term" value="F:chitin binding"/>
    <property type="evidence" value="ECO:0007669"/>
    <property type="project" value="InterPro"/>
</dbReference>
<evidence type="ECO:0000313" key="5">
    <source>
        <dbReference type="EMBL" id="OEH94369.1"/>
    </source>
</evidence>
<dbReference type="InterPro" id="IPR036582">
    <property type="entry name" value="Mao_N_sf"/>
</dbReference>
<dbReference type="AlphaFoldDB" id="A0A1E5LJU1"/>
<keyword evidence="1" id="KW-0728">SH3 domain</keyword>
<dbReference type="InterPro" id="IPR001223">
    <property type="entry name" value="Glyco_hydro18_cat"/>
</dbReference>
<dbReference type="Pfam" id="PF07833">
    <property type="entry name" value="Cu_amine_oxidN1"/>
    <property type="match status" value="1"/>
</dbReference>
<dbReference type="GO" id="GO:0005975">
    <property type="term" value="P:carbohydrate metabolic process"/>
    <property type="evidence" value="ECO:0007669"/>
    <property type="project" value="InterPro"/>
</dbReference>
<dbReference type="RefSeq" id="WP_069715516.1">
    <property type="nucleotide sequence ID" value="NZ_MJEH01000002.1"/>
</dbReference>
<dbReference type="EMBL" id="MJEH01000002">
    <property type="protein sequence ID" value="OEH94369.1"/>
    <property type="molecule type" value="Genomic_DNA"/>
</dbReference>
<evidence type="ECO:0000313" key="6">
    <source>
        <dbReference type="Proteomes" id="UP000095209"/>
    </source>
</evidence>
<keyword evidence="2" id="KW-0326">Glycosidase</keyword>
<dbReference type="PANTHER" id="PTHR46066:SF2">
    <property type="entry name" value="CHITINASE DOMAIN-CONTAINING PROTEIN 1"/>
    <property type="match status" value="1"/>
</dbReference>
<dbReference type="STRING" id="1305675.BFG57_07840"/>
<dbReference type="Pfam" id="PF00704">
    <property type="entry name" value="Glyco_hydro_18"/>
    <property type="match status" value="1"/>
</dbReference>
<dbReference type="Gene3D" id="3.20.20.80">
    <property type="entry name" value="Glycosidases"/>
    <property type="match status" value="1"/>
</dbReference>
<feature type="domain" description="GH18" evidence="4">
    <location>
        <begin position="255"/>
        <end position="574"/>
    </location>
</feature>
<dbReference type="SUPFAM" id="SSF51445">
    <property type="entry name" value="(Trans)glycosidases"/>
    <property type="match status" value="1"/>
</dbReference>
<evidence type="ECO:0000259" key="4">
    <source>
        <dbReference type="PROSITE" id="PS51910"/>
    </source>
</evidence>
<dbReference type="Gene3D" id="3.30.457.10">
    <property type="entry name" value="Copper amine oxidase-like, N-terminal domain"/>
    <property type="match status" value="1"/>
</dbReference>
<dbReference type="PANTHER" id="PTHR46066">
    <property type="entry name" value="CHITINASE DOMAIN-CONTAINING PROTEIN 1 FAMILY MEMBER"/>
    <property type="match status" value="1"/>
</dbReference>
<keyword evidence="6" id="KW-1185">Reference proteome</keyword>
<dbReference type="Gene3D" id="3.10.50.10">
    <property type="match status" value="1"/>
</dbReference>
<gene>
    <name evidence="5" type="ORF">BFG57_07840</name>
</gene>
<dbReference type="SUPFAM" id="SSF55383">
    <property type="entry name" value="Copper amine oxidase, domain N"/>
    <property type="match status" value="1"/>
</dbReference>
<dbReference type="SMART" id="SM00636">
    <property type="entry name" value="Glyco_18"/>
    <property type="match status" value="1"/>
</dbReference>
<keyword evidence="3" id="KW-0812">Transmembrane</keyword>
<evidence type="ECO:0000256" key="3">
    <source>
        <dbReference type="SAM" id="Phobius"/>
    </source>
</evidence>
<keyword evidence="3" id="KW-0472">Membrane</keyword>
<accession>A0A1E5LJU1</accession>
<dbReference type="InterPro" id="IPR001452">
    <property type="entry name" value="SH3_domain"/>
</dbReference>
<dbReference type="Proteomes" id="UP000095209">
    <property type="component" value="Unassembled WGS sequence"/>
</dbReference>
<evidence type="ECO:0000256" key="1">
    <source>
        <dbReference type="ARBA" id="ARBA00022443"/>
    </source>
</evidence>
<keyword evidence="3" id="KW-1133">Transmembrane helix</keyword>
<reference evidence="5 6" key="1">
    <citation type="submission" date="2016-08" db="EMBL/GenBank/DDBJ databases">
        <title>Genome of Bacillus solimangrovi GH2-4.</title>
        <authorList>
            <person name="Lim S."/>
            <person name="Kim B.-C."/>
        </authorList>
    </citation>
    <scope>NUCLEOTIDE SEQUENCE [LARGE SCALE GENOMIC DNA]</scope>
    <source>
        <strain evidence="5 6">GH2-4</strain>
    </source>
</reference>
<dbReference type="InterPro" id="IPR012854">
    <property type="entry name" value="Cu_amine_oxidase-like_N"/>
</dbReference>
<dbReference type="InterPro" id="IPR011583">
    <property type="entry name" value="Chitinase_II/V-like_cat"/>
</dbReference>
<sequence length="578" mass="66532">MSQIEINTRKHAPKRGLVFGVVLSIILSASAIILLFYPFPSNEQVSGFKKEHPIIYKGGIYERQAKLMNGDIYVPIQFLQEQIDDSIYFEESNNSVIVTTKDKVIQYKNEELQYFLNEEPFPLEAPVIISDNGSVYVNTKPLEPLYGFQMNYKEETGAVIVQINGEKVLPAIVKDDLNKHDKRVRTEQTKTSSYIVELEAGEIVQVEEDDDDFYYVTTSQGVRGFIPKKALEIQESYTHVFELEEKTIPLSELDTPVNLTWEAVYSTNPKTENLPDMAGVNVVSPTWFSLSNNEGNVRNNASYSYVEWAKQNGYHVWALFSNDFDPQRTHEVLQSYDTRQKVIRQLLEYSQTYNLDGINVDFENVNVQDGPLVTQFMRELSARMHQAGLTVSMDITFISGSGNWSMFYEREKLATIVDYLIVMAYDEHWGSSPISGSVSSLPWVENNLQKLLEVVPNDRLILAMPLYTRLWKEQETENGNIEVSSKAYSMDSIQQWISEHNLDLIYDEDSGQNYAEIYIEEEKATYKVWIEDAISLEKRVKLFDKYDLAGVATWSRYFASDNIWNDIDRFIQQSDSSN</sequence>
<feature type="transmembrane region" description="Helical" evidence="3">
    <location>
        <begin position="16"/>
        <end position="39"/>
    </location>
</feature>
<name>A0A1E5LJU1_9BACI</name>
<evidence type="ECO:0000256" key="2">
    <source>
        <dbReference type="ARBA" id="ARBA00023295"/>
    </source>
</evidence>
<organism evidence="5 6">
    <name type="scientific">Bacillus solimangrovi</name>
    <dbReference type="NCBI Taxonomy" id="1305675"/>
    <lineage>
        <taxon>Bacteria</taxon>
        <taxon>Bacillati</taxon>
        <taxon>Bacillota</taxon>
        <taxon>Bacilli</taxon>
        <taxon>Bacillales</taxon>
        <taxon>Bacillaceae</taxon>
        <taxon>Bacillus</taxon>
    </lineage>
</organism>
<dbReference type="Gene3D" id="2.30.30.40">
    <property type="entry name" value="SH3 Domains"/>
    <property type="match status" value="1"/>
</dbReference>
<dbReference type="PROSITE" id="PS51910">
    <property type="entry name" value="GH18_2"/>
    <property type="match status" value="1"/>
</dbReference>
<dbReference type="InterPro" id="IPR017853">
    <property type="entry name" value="GH"/>
</dbReference>
<dbReference type="OrthoDB" id="9775889at2"/>
<comment type="caution">
    <text evidence="5">The sequence shown here is derived from an EMBL/GenBank/DDBJ whole genome shotgun (WGS) entry which is preliminary data.</text>
</comment>
<protein>
    <submittedName>
        <fullName evidence="5">Peptidoglycan hydrolase</fullName>
    </submittedName>
</protein>
<dbReference type="GO" id="GO:0016787">
    <property type="term" value="F:hydrolase activity"/>
    <property type="evidence" value="ECO:0007669"/>
    <property type="project" value="UniProtKB-KW"/>
</dbReference>
<dbReference type="InterPro" id="IPR029070">
    <property type="entry name" value="Chitinase_insertion_sf"/>
</dbReference>
<dbReference type="Pfam" id="PF07653">
    <property type="entry name" value="SH3_2"/>
    <property type="match status" value="1"/>
</dbReference>
<proteinExistence type="predicted"/>